<dbReference type="GO" id="GO:0000272">
    <property type="term" value="P:polysaccharide catabolic process"/>
    <property type="evidence" value="ECO:0007669"/>
    <property type="project" value="InterPro"/>
</dbReference>
<dbReference type="SUPFAM" id="SSF49384">
    <property type="entry name" value="Carbohydrate-binding domain"/>
    <property type="match status" value="2"/>
</dbReference>
<protein>
    <recommendedName>
        <fullName evidence="5">Cohesin domain-containing protein</fullName>
    </recommendedName>
</protein>
<evidence type="ECO:0008006" key="5">
    <source>
        <dbReference type="Google" id="ProtNLM"/>
    </source>
</evidence>
<proteinExistence type="predicted"/>
<comment type="caution">
    <text evidence="3">The sequence shown here is derived from an EMBL/GenBank/DDBJ whole genome shotgun (WGS) entry which is preliminary data.</text>
</comment>
<dbReference type="Pfam" id="PF17963">
    <property type="entry name" value="Big_9"/>
    <property type="match status" value="1"/>
</dbReference>
<dbReference type="InterPro" id="IPR013784">
    <property type="entry name" value="Carb-bd-like_fold"/>
</dbReference>
<evidence type="ECO:0000259" key="2">
    <source>
        <dbReference type="Pfam" id="PF22904"/>
    </source>
</evidence>
<dbReference type="InterPro" id="IPR002102">
    <property type="entry name" value="Cohesin_dom"/>
</dbReference>
<dbReference type="InterPro" id="IPR008965">
    <property type="entry name" value="CBM2/CBM3_carb-bd_dom_sf"/>
</dbReference>
<dbReference type="Gene3D" id="2.60.40.10">
    <property type="entry name" value="Immunoglobulins"/>
    <property type="match status" value="1"/>
</dbReference>
<gene>
    <name evidence="3" type="ORF">OMM_03531</name>
</gene>
<feature type="domain" description="NOMO second beta-sandwich" evidence="2">
    <location>
        <begin position="629"/>
        <end position="684"/>
    </location>
</feature>
<dbReference type="EMBL" id="ATBP01000503">
    <property type="protein sequence ID" value="ETR70033.1"/>
    <property type="molecule type" value="Genomic_DNA"/>
</dbReference>
<dbReference type="SUPFAM" id="SSF49452">
    <property type="entry name" value="Starch-binding domain-like"/>
    <property type="match status" value="1"/>
</dbReference>
<dbReference type="InterPro" id="IPR055074">
    <property type="entry name" value="NOMO1-3_2nd"/>
</dbReference>
<dbReference type="CDD" id="cd08547">
    <property type="entry name" value="Type_II_cohesin"/>
    <property type="match status" value="2"/>
</dbReference>
<name>A0A1V1P5F6_9BACT</name>
<evidence type="ECO:0000259" key="1">
    <source>
        <dbReference type="Pfam" id="PF00963"/>
    </source>
</evidence>
<dbReference type="Gene3D" id="2.60.40.2810">
    <property type="match status" value="1"/>
</dbReference>
<reference evidence="4" key="1">
    <citation type="submission" date="2012-11" db="EMBL/GenBank/DDBJ databases">
        <authorList>
            <person name="Lucero-Rivera Y.E."/>
            <person name="Tovar-Ramirez D."/>
        </authorList>
    </citation>
    <scope>NUCLEOTIDE SEQUENCE [LARGE SCALE GENOMIC DNA]</scope>
    <source>
        <strain evidence="4">Araruama</strain>
    </source>
</reference>
<evidence type="ECO:0000313" key="4">
    <source>
        <dbReference type="Proteomes" id="UP000189670"/>
    </source>
</evidence>
<feature type="domain" description="Cohesin" evidence="1">
    <location>
        <begin position="292"/>
        <end position="400"/>
    </location>
</feature>
<organism evidence="3 4">
    <name type="scientific">Candidatus Magnetoglobus multicellularis str. Araruama</name>
    <dbReference type="NCBI Taxonomy" id="890399"/>
    <lineage>
        <taxon>Bacteria</taxon>
        <taxon>Pseudomonadati</taxon>
        <taxon>Thermodesulfobacteriota</taxon>
        <taxon>Desulfobacteria</taxon>
        <taxon>Desulfobacterales</taxon>
        <taxon>Desulfobacteraceae</taxon>
        <taxon>Candidatus Magnetoglobus</taxon>
    </lineage>
</organism>
<accession>A0A1V1P5F6</accession>
<dbReference type="Gene3D" id="2.60.40.680">
    <property type="match status" value="2"/>
</dbReference>
<dbReference type="AlphaFoldDB" id="A0A1V1P5F6"/>
<dbReference type="Pfam" id="PF00963">
    <property type="entry name" value="Cohesin"/>
    <property type="match status" value="1"/>
</dbReference>
<dbReference type="Gene3D" id="2.60.40.1120">
    <property type="entry name" value="Carboxypeptidase-like, regulatory domain"/>
    <property type="match status" value="1"/>
</dbReference>
<evidence type="ECO:0000313" key="3">
    <source>
        <dbReference type="EMBL" id="ETR70033.1"/>
    </source>
</evidence>
<dbReference type="InterPro" id="IPR013783">
    <property type="entry name" value="Ig-like_fold"/>
</dbReference>
<dbReference type="GO" id="GO:0030246">
    <property type="term" value="F:carbohydrate binding"/>
    <property type="evidence" value="ECO:0007669"/>
    <property type="project" value="InterPro"/>
</dbReference>
<dbReference type="Pfam" id="PF22904">
    <property type="entry name" value="NOMO1-like_2nd"/>
    <property type="match status" value="1"/>
</dbReference>
<dbReference type="Proteomes" id="UP000189670">
    <property type="component" value="Unassembled WGS sequence"/>
</dbReference>
<sequence length="804" mass="86536">MNIKQIKIFMISGIISLFLTVVMAWAESNTDAGCALDFNYATRQYDTAVTQTDIESTIMATTGDQLMIAVIAQNVNNLDTFQAIINFDPLRLQFIGAYNEISIDEKFNLLTINGGSAPFFMSSIEAPGTLNISNALAGNDTNEAPEGTGIIAFVKFKVLDNNINNILSLSNVFFMDSSGAKDAILNLSNATINPADENLPPQAFDDTMIAYESKPSKINVLANDNDPDGDSLSIISFTQPSNGTIELADDHTFTYTSNESFTGTDAFAYTISDGKDTDSANVNITVEKNLLKLSLSDAQGFKEDQVNIAVSVNNPESDNIKGVYLIIEYDKNMLSPVDISLNNSLKNTYTIIDDKSVENELLIGIYTQRSPFFTGEGELAYLTFDIKGNCGESSVINVKTSEMNEIPVDSKGSTVQIVSAPTITSIGNQIIDEDHTTQALAFAISDCDDNILSLHVASDNQSLIPDDDSHIQITESDSHRLLTVSPLANASGNATITLTVMDSSGLMASTAFVVTVNPVADVPELTFPVDEIASYPGSIIDLGLQAALKDNNESLSVLISGLPAGVALSNGTDNGDGTWMLDASQLDGLKLLPDNDFIGDFQLQITAISKESGVDETATISKQVQISIEGFYIAGKILYQNLTDQPVADVLLSLVGEKSYSTTTDVNGNYTITGIVPGDYELLPSKMNDIGGLTITDAGDVAMIVARKETPTPIQRIAADVTMNGYIRPTDITNIALAATENNGFDCVNDQCVHWVFPVNAPENTEPISYVTSRKYKSLNANMDNQTFIGIRLGDIDGNWQSED</sequence>